<keyword evidence="3" id="KW-0812">Transmembrane</keyword>
<keyword evidence="6" id="KW-0645">Protease</keyword>
<feature type="domain" description="Peptidase A1" evidence="5">
    <location>
        <begin position="59"/>
        <end position="440"/>
    </location>
</feature>
<reference evidence="6" key="1">
    <citation type="submission" date="2022-07" db="EMBL/GenBank/DDBJ databases">
        <title>Fungi with potential for degradation of polypropylene.</title>
        <authorList>
            <person name="Gostincar C."/>
        </authorList>
    </citation>
    <scope>NUCLEOTIDE SEQUENCE</scope>
    <source>
        <strain evidence="6">EXF-13287</strain>
    </source>
</reference>
<keyword evidence="3" id="KW-1133">Transmembrane helix</keyword>
<evidence type="ECO:0000313" key="7">
    <source>
        <dbReference type="Proteomes" id="UP001174691"/>
    </source>
</evidence>
<dbReference type="Proteomes" id="UP001174691">
    <property type="component" value="Unassembled WGS sequence"/>
</dbReference>
<dbReference type="InterPro" id="IPR033121">
    <property type="entry name" value="PEPTIDASE_A1"/>
</dbReference>
<keyword evidence="6" id="KW-0378">Hydrolase</keyword>
<dbReference type="GO" id="GO:0004190">
    <property type="term" value="F:aspartic-type endopeptidase activity"/>
    <property type="evidence" value="ECO:0007669"/>
    <property type="project" value="InterPro"/>
</dbReference>
<dbReference type="PANTHER" id="PTHR47966:SF73">
    <property type="entry name" value="PEPTIDASE A1 DOMAIN-CONTAINING PROTEIN"/>
    <property type="match status" value="1"/>
</dbReference>
<feature type="compositionally biased region" description="Pro residues" evidence="2">
    <location>
        <begin position="563"/>
        <end position="573"/>
    </location>
</feature>
<protein>
    <submittedName>
        <fullName evidence="6">Acid protease</fullName>
    </submittedName>
</protein>
<evidence type="ECO:0000256" key="1">
    <source>
        <dbReference type="ARBA" id="ARBA00007447"/>
    </source>
</evidence>
<evidence type="ECO:0000256" key="4">
    <source>
        <dbReference type="SAM" id="SignalP"/>
    </source>
</evidence>
<dbReference type="PRINTS" id="PR00792">
    <property type="entry name" value="PEPSIN"/>
</dbReference>
<name>A0AA38SHK3_9PEZI</name>
<dbReference type="GO" id="GO:0006508">
    <property type="term" value="P:proteolysis"/>
    <property type="evidence" value="ECO:0007669"/>
    <property type="project" value="UniProtKB-KW"/>
</dbReference>
<dbReference type="SUPFAM" id="SSF50630">
    <property type="entry name" value="Acid proteases"/>
    <property type="match status" value="1"/>
</dbReference>
<dbReference type="PROSITE" id="PS51767">
    <property type="entry name" value="PEPTIDASE_A1"/>
    <property type="match status" value="1"/>
</dbReference>
<dbReference type="InterPro" id="IPR001461">
    <property type="entry name" value="Aspartic_peptidase_A1"/>
</dbReference>
<evidence type="ECO:0000256" key="2">
    <source>
        <dbReference type="SAM" id="MobiDB-lite"/>
    </source>
</evidence>
<keyword evidence="7" id="KW-1185">Reference proteome</keyword>
<comment type="caution">
    <text evidence="6">The sequence shown here is derived from an EMBL/GenBank/DDBJ whole genome shotgun (WGS) entry which is preliminary data.</text>
</comment>
<dbReference type="AlphaFoldDB" id="A0AA38SHK3"/>
<evidence type="ECO:0000256" key="3">
    <source>
        <dbReference type="SAM" id="Phobius"/>
    </source>
</evidence>
<dbReference type="EMBL" id="JANBVN010000032">
    <property type="protein sequence ID" value="KAJ9160658.1"/>
    <property type="molecule type" value="Genomic_DNA"/>
</dbReference>
<feature type="chain" id="PRO_5041302494" evidence="4">
    <location>
        <begin position="25"/>
        <end position="649"/>
    </location>
</feature>
<accession>A0AA38SHK3</accession>
<keyword evidence="3" id="KW-0472">Membrane</keyword>
<organism evidence="6 7">
    <name type="scientific">Coniochaeta hoffmannii</name>
    <dbReference type="NCBI Taxonomy" id="91930"/>
    <lineage>
        <taxon>Eukaryota</taxon>
        <taxon>Fungi</taxon>
        <taxon>Dikarya</taxon>
        <taxon>Ascomycota</taxon>
        <taxon>Pezizomycotina</taxon>
        <taxon>Sordariomycetes</taxon>
        <taxon>Sordariomycetidae</taxon>
        <taxon>Coniochaetales</taxon>
        <taxon>Coniochaetaceae</taxon>
        <taxon>Coniochaeta</taxon>
    </lineage>
</organism>
<feature type="transmembrane region" description="Helical" evidence="3">
    <location>
        <begin position="504"/>
        <end position="529"/>
    </location>
</feature>
<feature type="region of interest" description="Disordered" evidence="2">
    <location>
        <begin position="555"/>
        <end position="649"/>
    </location>
</feature>
<keyword evidence="4" id="KW-0732">Signal</keyword>
<gene>
    <name evidence="6" type="ORF">NKR19_g2999</name>
</gene>
<feature type="compositionally biased region" description="Basic and acidic residues" evidence="2">
    <location>
        <begin position="574"/>
        <end position="583"/>
    </location>
</feature>
<sequence>MKASTRFSTFAFLSVGLVSILAQAHVHLPFSRQVRDLSSVLVGRDSNPSLPLWGRDYVYVVNATVGTPGQKVALVLSPSTADTWVPDAASPYCNYTSYDSYYDDNDVYHYNYTYSSYCLWGSFDKSNSSTYQRANQAYREWSAYTSDATFMSGSNFTDTLKIGDVTVENLPMGLATSSDQWIGMLGLGSNYSYRSDTYDNLPDRLVKAGTIATKAYSIWLDAEDGSSGSLLMGAVDTSKYDGTLTRVDADYSAGMYGSFGVYVNAINGSSSSSAAAEVFTSNELPFNAVIGPGETFSNLPDPIAQKIWSMAGATYNSTILLATIPCDAADKATDGGAHFTFELVGAKGPTISVPLADLILPQTVAAKRWGFDSYYSDESPSSAPPNTCLFAVQNASLWYTTNGGSSSSSTSSYETYNVGAALLRRSYMVFDTVNRELAIAPVKFGSTAASNIVAFQNYGATAPSATAFCADPSSCRSGGSSTSGSGSGSGSSGSGSSGSGSVNIGLVAGLSVAFGLVTIVALVGGFLVWRKSLRKKSAKEVEGDALLGNAVAVDRTPVVPGGQGPPPSSPLPPIREDMAEVPREQAPQLPVASPVTEQEHGAAGARWPLQDGSSSLETPSPEVQHGLTEETQQVVGKGKGKAPAAHDDH</sequence>
<evidence type="ECO:0000259" key="5">
    <source>
        <dbReference type="PROSITE" id="PS51767"/>
    </source>
</evidence>
<evidence type="ECO:0000313" key="6">
    <source>
        <dbReference type="EMBL" id="KAJ9160658.1"/>
    </source>
</evidence>
<comment type="similarity">
    <text evidence="1">Belongs to the peptidase A1 family.</text>
</comment>
<dbReference type="Gene3D" id="2.40.70.10">
    <property type="entry name" value="Acid Proteases"/>
    <property type="match status" value="2"/>
</dbReference>
<feature type="signal peptide" evidence="4">
    <location>
        <begin position="1"/>
        <end position="24"/>
    </location>
</feature>
<dbReference type="Pfam" id="PF00026">
    <property type="entry name" value="Asp"/>
    <property type="match status" value="1"/>
</dbReference>
<dbReference type="PANTHER" id="PTHR47966">
    <property type="entry name" value="BETA-SITE APP-CLEAVING ENZYME, ISOFORM A-RELATED"/>
    <property type="match status" value="1"/>
</dbReference>
<proteinExistence type="inferred from homology"/>
<dbReference type="InterPro" id="IPR021109">
    <property type="entry name" value="Peptidase_aspartic_dom_sf"/>
</dbReference>